<evidence type="ECO:0000313" key="3">
    <source>
        <dbReference type="EMBL" id="KAF2438373.1"/>
    </source>
</evidence>
<feature type="signal peptide" evidence="2">
    <location>
        <begin position="1"/>
        <end position="21"/>
    </location>
</feature>
<proteinExistence type="predicted"/>
<organism evidence="3 4">
    <name type="scientific">Karstenula rhodostoma CBS 690.94</name>
    <dbReference type="NCBI Taxonomy" id="1392251"/>
    <lineage>
        <taxon>Eukaryota</taxon>
        <taxon>Fungi</taxon>
        <taxon>Dikarya</taxon>
        <taxon>Ascomycota</taxon>
        <taxon>Pezizomycotina</taxon>
        <taxon>Dothideomycetes</taxon>
        <taxon>Pleosporomycetidae</taxon>
        <taxon>Pleosporales</taxon>
        <taxon>Massarineae</taxon>
        <taxon>Didymosphaeriaceae</taxon>
        <taxon>Karstenula</taxon>
    </lineage>
</organism>
<evidence type="ECO:0000313" key="4">
    <source>
        <dbReference type="Proteomes" id="UP000799764"/>
    </source>
</evidence>
<keyword evidence="2" id="KW-0732">Signal</keyword>
<comment type="caution">
    <text evidence="3">The sequence shown here is derived from an EMBL/GenBank/DDBJ whole genome shotgun (WGS) entry which is preliminary data.</text>
</comment>
<protein>
    <recommendedName>
        <fullName evidence="5">Extracellular membrane protein CFEM domain-containing protein</fullName>
    </recommendedName>
</protein>
<dbReference type="EMBL" id="MU001512">
    <property type="protein sequence ID" value="KAF2438373.1"/>
    <property type="molecule type" value="Genomic_DNA"/>
</dbReference>
<dbReference type="OrthoDB" id="10624233at2759"/>
<evidence type="ECO:0000256" key="1">
    <source>
        <dbReference type="SAM" id="MobiDB-lite"/>
    </source>
</evidence>
<evidence type="ECO:0008006" key="5">
    <source>
        <dbReference type="Google" id="ProtNLM"/>
    </source>
</evidence>
<evidence type="ECO:0000256" key="2">
    <source>
        <dbReference type="SAM" id="SignalP"/>
    </source>
</evidence>
<feature type="chain" id="PRO_5040191259" description="Extracellular membrane protein CFEM domain-containing protein" evidence="2">
    <location>
        <begin position="22"/>
        <end position="289"/>
    </location>
</feature>
<sequence>MRHSRNWVFFCFFIFALTTQAQRFFSPKISPKEPKPVEVQPRPPKPPKEDPPVAEQNGGKPAEPAAKPPTPSPGPIQTNMARLEQKVASEVMSEVVSQLAEGLASALLGTATESADAPTITTTSMDMSSYQPCINYASKISSCAAATSGFYSTDDLAAQASCVCYTSSSSCAATTYITAFDDYAYDCQDYLSFEGGYTSVADAMMDGEFYLGPFFCDWVSSEVAYSYTTDGLPATLDPTTCASATRSSETGPVEAEETGAAAALPTPADDGILATAAAIVAVLTGYLIV</sequence>
<dbReference type="AlphaFoldDB" id="A0A9P4P7P3"/>
<gene>
    <name evidence="3" type="ORF">P171DRAFT_504544</name>
</gene>
<feature type="region of interest" description="Disordered" evidence="1">
    <location>
        <begin position="27"/>
        <end position="77"/>
    </location>
</feature>
<reference evidence="3" key="1">
    <citation type="journal article" date="2020" name="Stud. Mycol.">
        <title>101 Dothideomycetes genomes: a test case for predicting lifestyles and emergence of pathogens.</title>
        <authorList>
            <person name="Haridas S."/>
            <person name="Albert R."/>
            <person name="Binder M."/>
            <person name="Bloem J."/>
            <person name="Labutti K."/>
            <person name="Salamov A."/>
            <person name="Andreopoulos B."/>
            <person name="Baker S."/>
            <person name="Barry K."/>
            <person name="Bills G."/>
            <person name="Bluhm B."/>
            <person name="Cannon C."/>
            <person name="Castanera R."/>
            <person name="Culley D."/>
            <person name="Daum C."/>
            <person name="Ezra D."/>
            <person name="Gonzalez J."/>
            <person name="Henrissat B."/>
            <person name="Kuo A."/>
            <person name="Liang C."/>
            <person name="Lipzen A."/>
            <person name="Lutzoni F."/>
            <person name="Magnuson J."/>
            <person name="Mondo S."/>
            <person name="Nolan M."/>
            <person name="Ohm R."/>
            <person name="Pangilinan J."/>
            <person name="Park H.-J."/>
            <person name="Ramirez L."/>
            <person name="Alfaro M."/>
            <person name="Sun H."/>
            <person name="Tritt A."/>
            <person name="Yoshinaga Y."/>
            <person name="Zwiers L.-H."/>
            <person name="Turgeon B."/>
            <person name="Goodwin S."/>
            <person name="Spatafora J."/>
            <person name="Crous P."/>
            <person name="Grigoriev I."/>
        </authorList>
    </citation>
    <scope>NUCLEOTIDE SEQUENCE</scope>
    <source>
        <strain evidence="3">CBS 690.94</strain>
    </source>
</reference>
<dbReference type="Proteomes" id="UP000799764">
    <property type="component" value="Unassembled WGS sequence"/>
</dbReference>
<accession>A0A9P4P7P3</accession>
<keyword evidence="4" id="KW-1185">Reference proteome</keyword>
<name>A0A9P4P7P3_9PLEO</name>